<feature type="compositionally biased region" description="Basic and acidic residues" evidence="24">
    <location>
        <begin position="2102"/>
        <end position="2117"/>
    </location>
</feature>
<feature type="region of interest" description="Disordered" evidence="24">
    <location>
        <begin position="507"/>
        <end position="555"/>
    </location>
</feature>
<dbReference type="FunFam" id="1.10.287.70:FF:000014">
    <property type="entry name" value="Voltage-dependent T-type calcium channel subunit alpha"/>
    <property type="match status" value="1"/>
</dbReference>
<evidence type="ECO:0000256" key="20">
    <source>
        <dbReference type="ARBA" id="ARBA00063857"/>
    </source>
</evidence>
<feature type="transmembrane region" description="Helical" evidence="25">
    <location>
        <begin position="1740"/>
        <end position="1761"/>
    </location>
</feature>
<comment type="subunit">
    <text evidence="20">Interacts (via N-terminal cytoplasmic domain) with STAC.</text>
</comment>
<feature type="region of interest" description="Disordered" evidence="24">
    <location>
        <begin position="1915"/>
        <end position="1935"/>
    </location>
</feature>
<evidence type="ECO:0000256" key="2">
    <source>
        <dbReference type="ARBA" id="ARBA00022448"/>
    </source>
</evidence>
<comment type="function">
    <text evidence="18">Voltage-sensitive calcium channel that gives rise to T-type calcium currents. T-type calcium channels belong to the 'low-voltage activated (LVA)' group. A particularity of this type of channel is an opening at quite negative potentials, and a voltage-dependent inactivation. T-type channels serve pacemaking functions in both central neurons and cardiac nodal cells and support calcium signaling in secretory cells and vascular smooth muscle. They may also be involved in the modulation of firing patterns of neurons. In the adrenal zona glomerulosa, participates in the signaling pathway leading to aldosterone production in response to either AGT/angiotensin II, or hyperkalemia.</text>
</comment>
<comment type="catalytic activity">
    <reaction evidence="17">
        <text>Ca(2+)(in) = Ca(2+)(out)</text>
        <dbReference type="Rhea" id="RHEA:29671"/>
        <dbReference type="ChEBI" id="CHEBI:29108"/>
    </reaction>
</comment>
<keyword evidence="16" id="KW-0407">Ion channel</keyword>
<evidence type="ECO:0000256" key="10">
    <source>
        <dbReference type="ARBA" id="ARBA00022837"/>
    </source>
</evidence>
<dbReference type="FunFam" id="1.20.120.350:FF:000009">
    <property type="entry name" value="Voltage-dependent T-type calcium channel subunit alpha"/>
    <property type="match status" value="1"/>
</dbReference>
<comment type="subcellular location">
    <subcellularLocation>
        <location evidence="1">Cell membrane</location>
        <topology evidence="1">Multi-pass membrane protein</topology>
    </subcellularLocation>
</comment>
<keyword evidence="6 25" id="KW-0812">Transmembrane</keyword>
<feature type="region of interest" description="Disordered" evidence="24">
    <location>
        <begin position="572"/>
        <end position="591"/>
    </location>
</feature>
<dbReference type="InterPro" id="IPR005821">
    <property type="entry name" value="Ion_trans_dom"/>
</dbReference>
<evidence type="ECO:0000256" key="23">
    <source>
        <dbReference type="SAM" id="Coils"/>
    </source>
</evidence>
<feature type="transmembrane region" description="Helical" evidence="25">
    <location>
        <begin position="1654"/>
        <end position="1674"/>
    </location>
</feature>
<evidence type="ECO:0000256" key="19">
    <source>
        <dbReference type="ARBA" id="ARBA00060984"/>
    </source>
</evidence>
<feature type="compositionally biased region" description="Pro residues" evidence="24">
    <location>
        <begin position="2000"/>
        <end position="2013"/>
    </location>
</feature>
<feature type="compositionally biased region" description="Polar residues" evidence="24">
    <location>
        <begin position="395"/>
        <end position="405"/>
    </location>
</feature>
<feature type="domain" description="Ion transport" evidence="27">
    <location>
        <begin position="1519"/>
        <end position="1772"/>
    </location>
</feature>
<dbReference type="InterPro" id="IPR027359">
    <property type="entry name" value="Volt_channel_dom_sf"/>
</dbReference>
<evidence type="ECO:0000256" key="12">
    <source>
        <dbReference type="ARBA" id="ARBA00022989"/>
    </source>
</evidence>
<evidence type="ECO:0000256" key="13">
    <source>
        <dbReference type="ARBA" id="ARBA00023065"/>
    </source>
</evidence>
<feature type="transmembrane region" description="Helical" evidence="25">
    <location>
        <begin position="1341"/>
        <end position="1360"/>
    </location>
</feature>
<dbReference type="PANTHER" id="PTHR45628:SF37">
    <property type="entry name" value="VOLTAGE-DEPENDENT T-TYPE CALCIUM CHANNEL SUBUNIT ALPHA-1H"/>
    <property type="match status" value="1"/>
</dbReference>
<dbReference type="FunFam" id="1.20.120.350:FF:000007">
    <property type="entry name" value="Voltage-dependent T-type calcium channel subunit alpha"/>
    <property type="match status" value="1"/>
</dbReference>
<feature type="transmembrane region" description="Helical" evidence="25">
    <location>
        <begin position="270"/>
        <end position="291"/>
    </location>
</feature>
<feature type="transmembrane region" description="Helical" evidence="25">
    <location>
        <begin position="805"/>
        <end position="827"/>
    </location>
</feature>
<evidence type="ECO:0000256" key="18">
    <source>
        <dbReference type="ARBA" id="ARBA00055553"/>
    </source>
</evidence>
<proteinExistence type="inferred from homology"/>
<feature type="non-terminal residue" evidence="28">
    <location>
        <position position="1"/>
    </location>
</feature>
<feature type="domain" description="Ion transport" evidence="27">
    <location>
        <begin position="4"/>
        <end position="333"/>
    </location>
</feature>
<evidence type="ECO:0000256" key="22">
    <source>
        <dbReference type="ARBA" id="ARBA00078682"/>
    </source>
</evidence>
<evidence type="ECO:0000256" key="1">
    <source>
        <dbReference type="ARBA" id="ARBA00004651"/>
    </source>
</evidence>
<evidence type="ECO:0000256" key="5">
    <source>
        <dbReference type="ARBA" id="ARBA00022673"/>
    </source>
</evidence>
<feature type="transmembrane region" description="Helical" evidence="25">
    <location>
        <begin position="1440"/>
        <end position="1463"/>
    </location>
</feature>
<evidence type="ECO:0000256" key="7">
    <source>
        <dbReference type="ARBA" id="ARBA00022723"/>
    </source>
</evidence>
<keyword evidence="7" id="KW-0479">Metal-binding</keyword>
<feature type="compositionally biased region" description="Low complexity" evidence="24">
    <location>
        <begin position="507"/>
        <end position="516"/>
    </location>
</feature>
<evidence type="ECO:0000256" key="4">
    <source>
        <dbReference type="ARBA" id="ARBA00022568"/>
    </source>
</evidence>
<dbReference type="FunFam" id="1.20.120.350:FF:000008">
    <property type="entry name" value="Voltage-dependent T-type calcium channel subunit alpha"/>
    <property type="match status" value="1"/>
</dbReference>
<protein>
    <recommendedName>
        <fullName evidence="21">Voltage-dependent T-type calcium channel subunit alpha-1H</fullName>
    </recommendedName>
    <alternativeName>
        <fullName evidence="22">Voltage-gated calcium channel subunit alpha Cav3.2</fullName>
    </alternativeName>
</protein>
<dbReference type="InterPro" id="IPR005445">
    <property type="entry name" value="VDCC_T_a1"/>
</dbReference>
<dbReference type="FunFam" id="1.20.120.350:FF:000012">
    <property type="entry name" value="Voltage-dependent T-type calcium channel subunit alpha"/>
    <property type="match status" value="1"/>
</dbReference>
<feature type="transmembrane region" description="Helical" evidence="25">
    <location>
        <begin position="1241"/>
        <end position="1261"/>
    </location>
</feature>
<gene>
    <name evidence="28" type="primary">Cacna1h</name>
    <name evidence="28" type="ORF">GRAVAR_R06377</name>
</gene>
<feature type="transmembrane region" description="Helical" evidence="25">
    <location>
        <begin position="297"/>
        <end position="322"/>
    </location>
</feature>
<feature type="coiled-coil region" evidence="23">
    <location>
        <begin position="1472"/>
        <end position="1499"/>
    </location>
</feature>
<feature type="compositionally biased region" description="Low complexity" evidence="24">
    <location>
        <begin position="1987"/>
        <end position="1999"/>
    </location>
</feature>
<dbReference type="EMBL" id="VWZG01007264">
    <property type="protein sequence ID" value="NXG20291.1"/>
    <property type="molecule type" value="Genomic_DNA"/>
</dbReference>
<feature type="transmembrane region" description="Helical" evidence="25">
    <location>
        <begin position="46"/>
        <end position="65"/>
    </location>
</feature>
<feature type="region of interest" description="Disordered" evidence="24">
    <location>
        <begin position="386"/>
        <end position="407"/>
    </location>
</feature>
<feature type="compositionally biased region" description="Polar residues" evidence="24">
    <location>
        <begin position="1009"/>
        <end position="1019"/>
    </location>
</feature>
<feature type="transmembrane region" description="Helical" evidence="25">
    <location>
        <begin position="1281"/>
        <end position="1306"/>
    </location>
</feature>
<feature type="compositionally biased region" description="Low complexity" evidence="24">
    <location>
        <begin position="1025"/>
        <end position="1037"/>
    </location>
</feature>
<evidence type="ECO:0000256" key="9">
    <source>
        <dbReference type="ARBA" id="ARBA00022833"/>
    </source>
</evidence>
<evidence type="ECO:0000256" key="14">
    <source>
        <dbReference type="ARBA" id="ARBA00023136"/>
    </source>
</evidence>
<dbReference type="Pfam" id="PF00520">
    <property type="entry name" value="Ion_trans"/>
    <property type="match status" value="4"/>
</dbReference>
<feature type="region of interest" description="Disordered" evidence="24">
    <location>
        <begin position="632"/>
        <end position="663"/>
    </location>
</feature>
<accession>A0A7K8ZWQ4</accession>
<feature type="transmembrane region" description="Helical" evidence="25">
    <location>
        <begin position="722"/>
        <end position="743"/>
    </location>
</feature>
<feature type="transmembrane region" description="Helical" evidence="25">
    <location>
        <begin position="1519"/>
        <end position="1536"/>
    </location>
</feature>
<keyword evidence="11" id="KW-0851">Voltage-gated channel</keyword>
<feature type="transmembrane region" description="Helical" evidence="25">
    <location>
        <begin position="137"/>
        <end position="160"/>
    </location>
</feature>
<feature type="chain" id="PRO_5029525223" description="Voltage-dependent T-type calcium channel subunit alpha-1H" evidence="26">
    <location>
        <begin position="23"/>
        <end position="2190"/>
    </location>
</feature>
<evidence type="ECO:0000256" key="24">
    <source>
        <dbReference type="SAM" id="MobiDB-lite"/>
    </source>
</evidence>
<feature type="compositionally biased region" description="Basic residues" evidence="24">
    <location>
        <begin position="419"/>
        <end position="430"/>
    </location>
</feature>
<dbReference type="SUPFAM" id="SSF81324">
    <property type="entry name" value="Voltage-gated potassium channels"/>
    <property type="match status" value="4"/>
</dbReference>
<evidence type="ECO:0000313" key="28">
    <source>
        <dbReference type="EMBL" id="NXG20291.1"/>
    </source>
</evidence>
<dbReference type="FunFam" id="1.10.287.70:FF:000054">
    <property type="entry name" value="Voltage-dependent T-type calcium channel subunit alpha"/>
    <property type="match status" value="1"/>
</dbReference>
<evidence type="ECO:0000256" key="11">
    <source>
        <dbReference type="ARBA" id="ARBA00022882"/>
    </source>
</evidence>
<keyword evidence="2" id="KW-0813">Transport</keyword>
<name>A0A7K8ZWQ4_9PASS</name>
<comment type="similarity">
    <text evidence="19">Belongs to the calcium channel alpha-1 subunit (TC 1.A.1.11) family. CACNA1H subfamily.</text>
</comment>
<sequence>PAPRWFEHVSMLVILLNCVTLGMFQPCEDVECQSERCTILEAFDDFIFAFFAVEMVIKMVALGIFGQKCYLGDTWNRLDFFIVMAGMMEYSLDGHNVSLSAIRTVRVLRPLRAINRVPSMRILVTLLLDTLPMLGNVLLLCFFVFFIFGIVGVQLWAGLLRNRCFLDRNFAMTYNLTFLHPYYRTDEAEENPFICSSHRENGMQKCSNIPHRKEYKVECTLSMDSYSPSLYHPDSSSRNSCINWNQYYNVCMAGDVNPHNGAINFDNIGYAWIAIFQVITLEGWVDIMYYVMDAHSFYNFIYFILLIIVGSFFMINLCLVVIATQFSETKQRENQLMQEQRARYLSNDSTIASFSEPGSCYEELLKYICHIFRKVKRRTVRLYNNWQSKRRKKVNPNSGANGQSQRGRKRITSIHHLIHHHHHHHHHHYHISNGSPRGPRPGAELCDLELRVVKPGGQLMLPAASPKAPSAAAPAADAVHSVYHADCHVEGPPVSCRAPNAPAGARLAAGLPSRGGTNYPTILPSPAGRGSSAPAPKGKKSGNSPVAVGNSPGSLGVDSYGKLQQLVGEHGLRRTPSRLSGLSGAPVPSPTGPTLTCELQECPFCASLLDDPEFALSDSESCDSDSNGVYEFTQDLQHGDQRDQLQQQRGRRRRKKKKPKERNRVARLWKAFSGKLKKIVESKYFNRGIMIAILINTLSMGIEYHEQPDELTNALEISNIVFTSMFALEMLLKLLAFGIFGYIKNPYNIFDGIIVVISVWEIIGQSDGGLSVLRTFRLLRVLKLVRFMPALRRQLVVLMKTMDNVATFCMLLMLFIFIFSILGMHLFGCKFSLKTDTGDTVPDRKNFDSLLWAIVTVFQILTQEDWNVVLYNGMASTSSWAALYFVALMTFGNYVLFNLLVAILVEGFQAEGDANRSDTDEDKTSANFDDDFEKLKDLRATEMKMYSLAVTPNGHLEGRGSMPPPIILRTAATPMPTPKCSPHMDSGHPFVDSRRGSNTSLEPAGYDQKSLSSLRSSPGANWGTGSNWGSRRSSWNSLGRAPSLKKKNQSGERESLLSGEGKGSTDDDSDDAKSSTPSRPSLQRRAESLDCRGSLELPELLQVPPVRHSLAVSPVAVLPPEFQDCNGKMVHVPSELFLRVDGHKEDALDYEDDLDDSYCYRIRSVLEPYKPQWCKTHEDWSLYLFSPQNRVRAMCQKIIAHKMFDHVVLVFIFLNCITIALERPDIDPHSTERIFLSVSNYIFTAIFVAEMMVKVVALGFFSGDNTYLQSSWNILDGVLVFVSIIDIIVSMASAGGAKILGVLRVLRLLRTLRPLRVISRAPGLKLVVETLISSLRPIGNIVLICCAFFIIFGILGVQLFKGKFYHCDGPDVKNITTKTDCTNARYKWVRRKYNFDNLGQALMSLFVLSSKDGWVNIMYDGLDAVGIDQQPVQNHNPWMLLYFISFLLIVSFFVLNMFVGVVVENFHKCRQHQEAEEARRREEKRLRRLEKKRRKAQRRPYYADYSPARRYIHTLCTSHYLDLFITFIIGVNVITMSMEHYNQPKSLDEALKYCNYVFTIVFVFEALLKLVAFGFRRFFKDRWNQLDLAIVLLSIVGITLEEIEMNAALPINPTIIRIMRVLRIARVLKLLKMATGMRALLDTVVQALPQVGNLGLLFMLLFFIYAALGVELFGKLDCSDENPCEGLSRHATFTNFGMAFLTLFRVSTGDNWNGIMKDTLRECTREDKHCLTYLPVISPIYFVTFVLIAQFVLVNVVVAVLMKHLEESNKEAKEDAEMDAEIELEMSRGTSASAPGGSRGGAVAPESRAPCRAQESWKSTGQGKHQALGGTASPRPQDPPNLLTVRKISVSRMHSLPNDSYMFRPVMPAKAPFPLHEVEMETYPCKAQRGSITSIRSQPVGTCSSLRVPPESLPLALGSPGHEGRHRWKVLPPHVTPRSPVLSKLLCRQEAVRRDSVDGQTLEHQDSLPAEPGETPPSAEEPQSTVPPGTLPSTATALPATPPCSPQRPPGAVPPKHACGQRGTASRPPSPSGTPGPAEGCPGEPSDLADEENCSTTSLSGSRRDRDLKKFYSTDAKGFLGKPSWADEQQRRHSIEICPSLGDRDCGFQEPGEEKQRLPAHVQAEPDHVHGARRKKKMSPPCISIDPPMEDDGGAAPRAKPSENSMLRRRTPSCEFPVHREPLELAESQP</sequence>
<comment type="caution">
    <text evidence="28">The sequence shown here is derived from an EMBL/GenBank/DDBJ whole genome shotgun (WGS) entry which is preliminary data.</text>
</comment>
<evidence type="ECO:0000256" key="25">
    <source>
        <dbReference type="SAM" id="Phobius"/>
    </source>
</evidence>
<keyword evidence="26" id="KW-0732">Signal</keyword>
<evidence type="ECO:0000256" key="16">
    <source>
        <dbReference type="ARBA" id="ARBA00023303"/>
    </source>
</evidence>
<dbReference type="Proteomes" id="UP000591535">
    <property type="component" value="Unassembled WGS sequence"/>
</dbReference>
<dbReference type="FunFam" id="1.10.287.70:FF:000053">
    <property type="entry name" value="Voltage-dependent T-type calcium channel subunit alpha"/>
    <property type="match status" value="1"/>
</dbReference>
<reference evidence="28 29" key="1">
    <citation type="submission" date="2019-09" db="EMBL/GenBank/DDBJ databases">
        <title>Bird 10,000 Genomes (B10K) Project - Family phase.</title>
        <authorList>
            <person name="Zhang G."/>
        </authorList>
    </citation>
    <scope>NUCLEOTIDE SEQUENCE [LARGE SCALE GENOMIC DNA]</scope>
    <source>
        <strain evidence="28">B10K-DU-001-02</strain>
        <tissue evidence="28">Muscle</tissue>
    </source>
</reference>
<dbReference type="GO" id="GO:0046872">
    <property type="term" value="F:metal ion binding"/>
    <property type="evidence" value="ECO:0007669"/>
    <property type="project" value="UniProtKB-KW"/>
</dbReference>
<keyword evidence="14 25" id="KW-0472">Membrane</keyword>
<keyword evidence="4" id="KW-0109">Calcium transport</keyword>
<dbReference type="InterPro" id="IPR050599">
    <property type="entry name" value="VDCC_alpha-1_subunit"/>
</dbReference>
<organism evidence="28 29">
    <name type="scientific">Grallaria varia</name>
    <name type="common">variegated antpitta</name>
    <dbReference type="NCBI Taxonomy" id="117165"/>
    <lineage>
        <taxon>Eukaryota</taxon>
        <taxon>Metazoa</taxon>
        <taxon>Chordata</taxon>
        <taxon>Craniata</taxon>
        <taxon>Vertebrata</taxon>
        <taxon>Euteleostomi</taxon>
        <taxon>Archelosauria</taxon>
        <taxon>Archosauria</taxon>
        <taxon>Dinosauria</taxon>
        <taxon>Saurischia</taxon>
        <taxon>Theropoda</taxon>
        <taxon>Coelurosauria</taxon>
        <taxon>Aves</taxon>
        <taxon>Neognathae</taxon>
        <taxon>Neoaves</taxon>
        <taxon>Telluraves</taxon>
        <taxon>Australaves</taxon>
        <taxon>Passeriformes</taxon>
        <taxon>Formicariidae</taxon>
        <taxon>Grallaria</taxon>
    </lineage>
</organism>
<evidence type="ECO:0000256" key="15">
    <source>
        <dbReference type="ARBA" id="ARBA00023180"/>
    </source>
</evidence>
<keyword evidence="23" id="KW-0175">Coiled coil</keyword>
<feature type="region of interest" description="Disordered" evidence="24">
    <location>
        <begin position="419"/>
        <end position="443"/>
    </location>
</feature>
<dbReference type="Gene3D" id="1.20.120.350">
    <property type="entry name" value="Voltage-gated potassium channels. Chain C"/>
    <property type="match status" value="4"/>
</dbReference>
<keyword evidence="8" id="KW-0677">Repeat</keyword>
<feature type="domain" description="Ion transport" evidence="27">
    <location>
        <begin position="683"/>
        <end position="911"/>
    </location>
</feature>
<dbReference type="GO" id="GO:0005891">
    <property type="term" value="C:voltage-gated calcium channel complex"/>
    <property type="evidence" value="ECO:0007669"/>
    <property type="project" value="InterPro"/>
</dbReference>
<dbReference type="PRINTS" id="PR01629">
    <property type="entry name" value="TVDCCALPHA1"/>
</dbReference>
<evidence type="ECO:0000259" key="27">
    <source>
        <dbReference type="Pfam" id="PF00520"/>
    </source>
</evidence>
<feature type="signal peptide" evidence="26">
    <location>
        <begin position="1"/>
        <end position="22"/>
    </location>
</feature>
<keyword evidence="15" id="KW-0325">Glycoprotein</keyword>
<feature type="domain" description="Ion transport" evidence="27">
    <location>
        <begin position="1201"/>
        <end position="1473"/>
    </location>
</feature>
<dbReference type="GO" id="GO:0008331">
    <property type="term" value="F:high voltage-gated calcium channel activity"/>
    <property type="evidence" value="ECO:0007669"/>
    <property type="project" value="TreeGrafter"/>
</dbReference>
<evidence type="ECO:0000256" key="26">
    <source>
        <dbReference type="SAM" id="SignalP"/>
    </source>
</evidence>
<feature type="compositionally biased region" description="Basic residues" evidence="24">
    <location>
        <begin position="649"/>
        <end position="663"/>
    </location>
</feature>
<evidence type="ECO:0000256" key="6">
    <source>
        <dbReference type="ARBA" id="ARBA00022692"/>
    </source>
</evidence>
<keyword evidence="3" id="KW-1003">Cell membrane</keyword>
<keyword evidence="10" id="KW-0106">Calcium</keyword>
<feature type="transmembrane region" description="Helical" evidence="25">
    <location>
        <begin position="1686"/>
        <end position="1706"/>
    </location>
</feature>
<feature type="region of interest" description="Disordered" evidence="24">
    <location>
        <begin position="969"/>
        <end position="1088"/>
    </location>
</feature>
<feature type="transmembrane region" description="Helical" evidence="25">
    <location>
        <begin position="882"/>
        <end position="905"/>
    </location>
</feature>
<keyword evidence="13" id="KW-0406">Ion transport</keyword>
<keyword evidence="9" id="KW-0862">Zinc</keyword>
<dbReference type="FunFam" id="1.10.287.70:FF:000018">
    <property type="entry name" value="Voltage-dependent T-type calcium channel subunit alpha"/>
    <property type="match status" value="1"/>
</dbReference>
<keyword evidence="5" id="KW-0107">Calcium channel</keyword>
<keyword evidence="12 25" id="KW-1133">Transmembrane helix</keyword>
<feature type="compositionally biased region" description="Basic and acidic residues" evidence="24">
    <location>
        <begin position="1952"/>
        <end position="1966"/>
    </location>
</feature>
<feature type="transmembrane region" description="Helical" evidence="25">
    <location>
        <begin position="1556"/>
        <end position="1575"/>
    </location>
</feature>
<evidence type="ECO:0000256" key="17">
    <source>
        <dbReference type="ARBA" id="ARBA00036634"/>
    </source>
</evidence>
<dbReference type="FunFam" id="1.10.287.70:FF:000557">
    <property type="entry name" value="Voltage-dependent calcium channel type A subunit alpha-1-like Protein"/>
    <property type="match status" value="1"/>
</dbReference>
<dbReference type="PANTHER" id="PTHR45628">
    <property type="entry name" value="VOLTAGE-DEPENDENT CALCIUM CHANNEL TYPE A SUBUNIT ALPHA-1"/>
    <property type="match status" value="1"/>
</dbReference>
<feature type="non-terminal residue" evidence="28">
    <location>
        <position position="2190"/>
    </location>
</feature>
<keyword evidence="29" id="KW-1185">Reference proteome</keyword>
<evidence type="ECO:0000313" key="29">
    <source>
        <dbReference type="Proteomes" id="UP000591535"/>
    </source>
</evidence>
<evidence type="ECO:0000256" key="21">
    <source>
        <dbReference type="ARBA" id="ARBA00069349"/>
    </source>
</evidence>
<dbReference type="GO" id="GO:0098703">
    <property type="term" value="P:calcium ion import across plasma membrane"/>
    <property type="evidence" value="ECO:0007669"/>
    <property type="project" value="TreeGrafter"/>
</dbReference>
<feature type="region of interest" description="Disordered" evidence="24">
    <location>
        <begin position="2100"/>
        <end position="2190"/>
    </location>
</feature>
<evidence type="ECO:0000256" key="3">
    <source>
        <dbReference type="ARBA" id="ARBA00022475"/>
    </source>
</evidence>
<feature type="region of interest" description="Disordered" evidence="24">
    <location>
        <begin position="1952"/>
        <end position="2068"/>
    </location>
</feature>
<feature type="region of interest" description="Disordered" evidence="24">
    <location>
        <begin position="1788"/>
        <end position="1842"/>
    </location>
</feature>
<dbReference type="Gene3D" id="1.10.287.70">
    <property type="match status" value="4"/>
</dbReference>
<feature type="transmembrane region" description="Helical" evidence="25">
    <location>
        <begin position="684"/>
        <end position="702"/>
    </location>
</feature>
<feature type="compositionally biased region" description="Low complexity" evidence="24">
    <location>
        <begin position="1788"/>
        <end position="1805"/>
    </location>
</feature>
<evidence type="ECO:0000256" key="8">
    <source>
        <dbReference type="ARBA" id="ARBA00022737"/>
    </source>
</evidence>